<proteinExistence type="predicted"/>
<gene>
    <name evidence="1" type="ORF">SPSIL_006490</name>
</gene>
<sequence>MKVWQWFCQLGTYKIRLGLCKSFRTPAEALVVQSRESYTFHLDKKADLVFGRVRYKENIAAPCKTGPSGVESVCTRLSGNAGCQCGSTMRGLHCIWSYYRMN</sequence>
<evidence type="ECO:0000313" key="1">
    <source>
        <dbReference type="EMBL" id="XFO64547.1"/>
    </source>
</evidence>
<protein>
    <submittedName>
        <fullName evidence="1">Uncharacterized protein</fullName>
    </submittedName>
</protein>
<evidence type="ECO:0000313" key="2">
    <source>
        <dbReference type="Proteomes" id="UP000216752"/>
    </source>
</evidence>
<dbReference type="Proteomes" id="UP000216752">
    <property type="component" value="Chromosome"/>
</dbReference>
<organism evidence="1 2">
    <name type="scientific">Sporomusa silvacetica DSM 10669</name>
    <dbReference type="NCBI Taxonomy" id="1123289"/>
    <lineage>
        <taxon>Bacteria</taxon>
        <taxon>Bacillati</taxon>
        <taxon>Bacillota</taxon>
        <taxon>Negativicutes</taxon>
        <taxon>Selenomonadales</taxon>
        <taxon>Sporomusaceae</taxon>
        <taxon>Sporomusa</taxon>
    </lineage>
</organism>
<name>A0ABZ3IFT2_9FIRM</name>
<reference evidence="1" key="1">
    <citation type="submission" date="2024-05" db="EMBL/GenBank/DDBJ databases">
        <title>Isolation and characterization of Sporomusa carbonis sp. nov., a carboxydotrophic hydrogenogen in the genus of Sporomusa isolated from a charcoal burning pile.</title>
        <authorList>
            <person name="Boeer T."/>
            <person name="Rosenbaum F."/>
            <person name="Eysell L."/>
            <person name="Mueller V."/>
            <person name="Daniel R."/>
            <person name="Poehlein A."/>
        </authorList>
    </citation>
    <scope>NUCLEOTIDE SEQUENCE [LARGE SCALE GENOMIC DNA]</scope>
    <source>
        <strain evidence="1">DSM 10669</strain>
    </source>
</reference>
<accession>A0ABZ3IFT2</accession>
<dbReference type="EMBL" id="CP155573">
    <property type="protein sequence ID" value="XFO64547.1"/>
    <property type="molecule type" value="Genomic_DNA"/>
</dbReference>
<dbReference type="RefSeq" id="WP_094605716.1">
    <property type="nucleotide sequence ID" value="NZ_CP155573.1"/>
</dbReference>
<keyword evidence="2" id="KW-1185">Reference proteome</keyword>